<proteinExistence type="predicted"/>
<gene>
    <name evidence="1" type="ORF">SNAT2548_LOCUS27241</name>
</gene>
<dbReference type="AlphaFoldDB" id="A0A812SMH9"/>
<sequence length="166" mass="18467">MNHGMRALRRPSGKADQYARKLSSPSCVDANAGRREIRSRLFVSCGLRVPDNLDDLCFIIACQVVLGLPVFTKDGQTASGSPPCQVGLEPGARIFHGASRRELVEVEGLRPPVRYHSLVAQRDPPDGLLKLFREFVIFHGTAILPKYILAYEQEVWRSRAVAELAR</sequence>
<comment type="caution">
    <text evidence="1">The sequence shown here is derived from an EMBL/GenBank/DDBJ whole genome shotgun (WGS) entry which is preliminary data.</text>
</comment>
<evidence type="ECO:0000313" key="2">
    <source>
        <dbReference type="Proteomes" id="UP000604046"/>
    </source>
</evidence>
<protein>
    <submittedName>
        <fullName evidence="1">Uncharacterized protein</fullName>
    </submittedName>
</protein>
<accession>A0A812SMH9</accession>
<name>A0A812SMH9_9DINO</name>
<dbReference type="Proteomes" id="UP000604046">
    <property type="component" value="Unassembled WGS sequence"/>
</dbReference>
<organism evidence="1 2">
    <name type="scientific">Symbiodinium natans</name>
    <dbReference type="NCBI Taxonomy" id="878477"/>
    <lineage>
        <taxon>Eukaryota</taxon>
        <taxon>Sar</taxon>
        <taxon>Alveolata</taxon>
        <taxon>Dinophyceae</taxon>
        <taxon>Suessiales</taxon>
        <taxon>Symbiodiniaceae</taxon>
        <taxon>Symbiodinium</taxon>
    </lineage>
</organism>
<dbReference type="Gene3D" id="3.90.228.10">
    <property type="match status" value="1"/>
</dbReference>
<reference evidence="1" key="1">
    <citation type="submission" date="2021-02" db="EMBL/GenBank/DDBJ databases">
        <authorList>
            <person name="Dougan E. K."/>
            <person name="Rhodes N."/>
            <person name="Thang M."/>
            <person name="Chan C."/>
        </authorList>
    </citation>
    <scope>NUCLEOTIDE SEQUENCE</scope>
</reference>
<dbReference type="EMBL" id="CAJNDS010002459">
    <property type="protein sequence ID" value="CAE7485522.1"/>
    <property type="molecule type" value="Genomic_DNA"/>
</dbReference>
<keyword evidence="2" id="KW-1185">Reference proteome</keyword>
<evidence type="ECO:0000313" key="1">
    <source>
        <dbReference type="EMBL" id="CAE7485522.1"/>
    </source>
</evidence>